<dbReference type="AlphaFoldDB" id="A0A6N1VF60"/>
<dbReference type="Pfam" id="PF13801">
    <property type="entry name" value="Metal_resist"/>
    <property type="match status" value="1"/>
</dbReference>
<dbReference type="Gene3D" id="1.20.120.1490">
    <property type="match status" value="1"/>
</dbReference>
<dbReference type="EMBL" id="CP054836">
    <property type="protein sequence ID" value="QKV19378.1"/>
    <property type="molecule type" value="Genomic_DNA"/>
</dbReference>
<organism evidence="1 2">
    <name type="scientific">Oricola thermophila</name>
    <dbReference type="NCBI Taxonomy" id="2742145"/>
    <lineage>
        <taxon>Bacteria</taxon>
        <taxon>Pseudomonadati</taxon>
        <taxon>Pseudomonadota</taxon>
        <taxon>Alphaproteobacteria</taxon>
        <taxon>Hyphomicrobiales</taxon>
        <taxon>Ahrensiaceae</taxon>
        <taxon>Oricola</taxon>
    </lineage>
</organism>
<dbReference type="InterPro" id="IPR025961">
    <property type="entry name" value="Metal_resist"/>
</dbReference>
<evidence type="ECO:0000313" key="1">
    <source>
        <dbReference type="EMBL" id="QKV19378.1"/>
    </source>
</evidence>
<sequence>MTARRLNRILVAILVPLAIFAFLSAGAAAWMWRNPGAVLAVRQSVEIYPRDLRRAIRAEFGRARLEVRGEVARVDAARARLYELLREEELDEVAVRAAMADLRDAVSDLQALGHEHLLAVMRGATPEQRAAIRVPERGLEERLGRFAE</sequence>
<protein>
    <submittedName>
        <fullName evidence="1">Periplasmic heavy metal sensor</fullName>
    </submittedName>
</protein>
<dbReference type="RefSeq" id="WP_175277270.1">
    <property type="nucleotide sequence ID" value="NZ_CP054836.1"/>
</dbReference>
<reference evidence="1 2" key="1">
    <citation type="submission" date="2020-06" db="EMBL/GenBank/DDBJ databases">
        <title>Oricola thermophila sp. nov. isolated from a tidal sediments.</title>
        <authorList>
            <person name="Kwon K.K."/>
            <person name="Yang S.-H."/>
            <person name="Park M.-J."/>
        </authorList>
    </citation>
    <scope>NUCLEOTIDE SEQUENCE [LARGE SCALE GENOMIC DNA]</scope>
    <source>
        <strain evidence="1 2">MEBiC13590</strain>
    </source>
</reference>
<evidence type="ECO:0000313" key="2">
    <source>
        <dbReference type="Proteomes" id="UP000509367"/>
    </source>
</evidence>
<dbReference type="KEGG" id="orm:HTY61_13375"/>
<proteinExistence type="predicted"/>
<accession>A0A6N1VF60</accession>
<name>A0A6N1VF60_9HYPH</name>
<gene>
    <name evidence="1" type="ORF">HTY61_13375</name>
</gene>
<keyword evidence="2" id="KW-1185">Reference proteome</keyword>
<dbReference type="Proteomes" id="UP000509367">
    <property type="component" value="Chromosome"/>
</dbReference>